<dbReference type="SUPFAM" id="SSF50129">
    <property type="entry name" value="GroES-like"/>
    <property type="match status" value="1"/>
</dbReference>
<gene>
    <name evidence="4" type="ORF">BCR39DRAFT_257564</name>
</gene>
<keyword evidence="1" id="KW-0560">Oxidoreductase</keyword>
<dbReference type="InterPro" id="IPR041694">
    <property type="entry name" value="ADH_N_2"/>
</dbReference>
<dbReference type="InParanoid" id="A0A1Y2AVH7"/>
<evidence type="ECO:0000259" key="3">
    <source>
        <dbReference type="Pfam" id="PF16884"/>
    </source>
</evidence>
<accession>A0A1Y2AVH7</accession>
<dbReference type="InterPro" id="IPR036291">
    <property type="entry name" value="NAD(P)-bd_dom_sf"/>
</dbReference>
<dbReference type="CDD" id="cd05288">
    <property type="entry name" value="PGDH"/>
    <property type="match status" value="1"/>
</dbReference>
<dbReference type="InterPro" id="IPR045010">
    <property type="entry name" value="MDR_fam"/>
</dbReference>
<sequence>MSLPTSTKVITLVENPTGVVTEKTFSLQTTPLEPLKENQVLLKHSVLSNGPAIRSWIDSAYDKARWGDLHVYAGQPVVTEIIAEVIASTSEQWPVGKYVKGLFPWAQYSVQSAEGLQPAILIEGFSPWLSLSVFGFNGLTAYLAIFSELKLKKEDVVCVSSAAGSLGTLFVQLAAKVVGCTVIGIASGPKCEWVKSLGAKDCVDYKAPDFDARLSAALPGGCDVFFDNVGGAVLDAMIKHVKFYGRISVCGALSTYNHEPTVLQNWVEVVLARLNIKGEVTYQSALTTGYMVTDHFDKLPQAIEHLTQLVKDGTLQADAEEIVEAPIEDVAKLWISVFNNGPKGKFLTKLV</sequence>
<dbReference type="Proteomes" id="UP000193986">
    <property type="component" value="Unassembled WGS sequence"/>
</dbReference>
<dbReference type="OrthoDB" id="809632at2759"/>
<feature type="domain" description="Oxidoreductase N-terminal" evidence="3">
    <location>
        <begin position="8"/>
        <end position="117"/>
    </location>
</feature>
<organism evidence="4 5">
    <name type="scientific">Naematelia encephala</name>
    <dbReference type="NCBI Taxonomy" id="71784"/>
    <lineage>
        <taxon>Eukaryota</taxon>
        <taxon>Fungi</taxon>
        <taxon>Dikarya</taxon>
        <taxon>Basidiomycota</taxon>
        <taxon>Agaricomycotina</taxon>
        <taxon>Tremellomycetes</taxon>
        <taxon>Tremellales</taxon>
        <taxon>Naemateliaceae</taxon>
        <taxon>Naematelia</taxon>
    </lineage>
</organism>
<evidence type="ECO:0008006" key="6">
    <source>
        <dbReference type="Google" id="ProtNLM"/>
    </source>
</evidence>
<reference evidence="4 5" key="1">
    <citation type="submission" date="2016-07" db="EMBL/GenBank/DDBJ databases">
        <title>Pervasive Adenine N6-methylation of Active Genes in Fungi.</title>
        <authorList>
            <consortium name="DOE Joint Genome Institute"/>
            <person name="Mondo S.J."/>
            <person name="Dannebaum R.O."/>
            <person name="Kuo R.C."/>
            <person name="Labutti K."/>
            <person name="Haridas S."/>
            <person name="Kuo A."/>
            <person name="Salamov A."/>
            <person name="Ahrendt S.R."/>
            <person name="Lipzen A."/>
            <person name="Sullivan W."/>
            <person name="Andreopoulos W.B."/>
            <person name="Clum A."/>
            <person name="Lindquist E."/>
            <person name="Daum C."/>
            <person name="Ramamoorthy G.K."/>
            <person name="Gryganskyi A."/>
            <person name="Culley D."/>
            <person name="Magnuson J.K."/>
            <person name="James T.Y."/>
            <person name="O'Malley M.A."/>
            <person name="Stajich J.E."/>
            <person name="Spatafora J.W."/>
            <person name="Visel A."/>
            <person name="Grigoriev I.V."/>
        </authorList>
    </citation>
    <scope>NUCLEOTIDE SEQUENCE [LARGE SCALE GENOMIC DNA]</scope>
    <source>
        <strain evidence="4 5">68-887.2</strain>
    </source>
</reference>
<dbReference type="GO" id="GO:0016628">
    <property type="term" value="F:oxidoreductase activity, acting on the CH-CH group of donors, NAD or NADP as acceptor"/>
    <property type="evidence" value="ECO:0007669"/>
    <property type="project" value="InterPro"/>
</dbReference>
<comment type="caution">
    <text evidence="4">The sequence shown here is derived from an EMBL/GenBank/DDBJ whole genome shotgun (WGS) entry which is preliminary data.</text>
</comment>
<dbReference type="InterPro" id="IPR011032">
    <property type="entry name" value="GroES-like_sf"/>
</dbReference>
<evidence type="ECO:0000256" key="1">
    <source>
        <dbReference type="ARBA" id="ARBA00023002"/>
    </source>
</evidence>
<dbReference type="Pfam" id="PF00107">
    <property type="entry name" value="ADH_zinc_N"/>
    <property type="match status" value="1"/>
</dbReference>
<dbReference type="SUPFAM" id="SSF51735">
    <property type="entry name" value="NAD(P)-binding Rossmann-fold domains"/>
    <property type="match status" value="1"/>
</dbReference>
<keyword evidence="5" id="KW-1185">Reference proteome</keyword>
<dbReference type="InterPro" id="IPR013149">
    <property type="entry name" value="ADH-like_C"/>
</dbReference>
<dbReference type="AlphaFoldDB" id="A0A1Y2AVH7"/>
<evidence type="ECO:0000313" key="5">
    <source>
        <dbReference type="Proteomes" id="UP000193986"/>
    </source>
</evidence>
<evidence type="ECO:0000259" key="2">
    <source>
        <dbReference type="Pfam" id="PF00107"/>
    </source>
</evidence>
<evidence type="ECO:0000313" key="4">
    <source>
        <dbReference type="EMBL" id="ORY26300.1"/>
    </source>
</evidence>
<dbReference type="PANTHER" id="PTHR43205:SF19">
    <property type="entry name" value="ENOYL REDUCTASE (ER) DOMAIN-CONTAINING PROTEIN"/>
    <property type="match status" value="1"/>
</dbReference>
<feature type="domain" description="Alcohol dehydrogenase-like C-terminal" evidence="2">
    <location>
        <begin position="166"/>
        <end position="283"/>
    </location>
</feature>
<dbReference type="Gene3D" id="3.40.50.720">
    <property type="entry name" value="NAD(P)-binding Rossmann-like Domain"/>
    <property type="match status" value="1"/>
</dbReference>
<dbReference type="PANTHER" id="PTHR43205">
    <property type="entry name" value="PROSTAGLANDIN REDUCTASE"/>
    <property type="match status" value="1"/>
</dbReference>
<name>A0A1Y2AVH7_9TREE</name>
<proteinExistence type="predicted"/>
<dbReference type="Pfam" id="PF16884">
    <property type="entry name" value="ADH_N_2"/>
    <property type="match status" value="1"/>
</dbReference>
<dbReference type="Gene3D" id="3.90.180.10">
    <property type="entry name" value="Medium-chain alcohol dehydrogenases, catalytic domain"/>
    <property type="match status" value="1"/>
</dbReference>
<protein>
    <recommendedName>
        <fullName evidence="6">Enoyl reductase (ER) domain-containing protein</fullName>
    </recommendedName>
</protein>
<dbReference type="EMBL" id="MCFC01000048">
    <property type="protein sequence ID" value="ORY26300.1"/>
    <property type="molecule type" value="Genomic_DNA"/>
</dbReference>